<name>A0A444WBT7_9FLAO</name>
<accession>A0A444WBT7</accession>
<gene>
    <name evidence="1" type="ORF">NU09_1617</name>
</gene>
<proteinExistence type="predicted"/>
<protein>
    <submittedName>
        <fullName evidence="1">Uncharacterized protein</fullName>
    </submittedName>
</protein>
<dbReference type="RefSeq" id="WP_242501844.1">
    <property type="nucleotide sequence ID" value="NZ_JUIW01000005.1"/>
</dbReference>
<sequence>MVRIVNFKKRQSEDGKEFFVLEITAGIEMVMSQSTGQFYATAKKAYIASTFDEETCKALVGSEMPGSIIKAECEPYEYTIRDTGEVISLSYRYVYLPEQMKNLVNDVSLSSGNVQHEELPMQQV</sequence>
<reference evidence="1 2" key="1">
    <citation type="submission" date="2014-12" db="EMBL/GenBank/DDBJ databases">
        <title>Genome sequence of Flavobacterium beibuense RSKm HC5.</title>
        <authorList>
            <person name="Kim J.F."/>
            <person name="Song J.Y."/>
            <person name="Kwak M.-J."/>
            <person name="Lee S.-W."/>
        </authorList>
    </citation>
    <scope>NUCLEOTIDE SEQUENCE [LARGE SCALE GENOMIC DNA]</scope>
    <source>
        <strain evidence="1 2">RSKm HC5</strain>
    </source>
</reference>
<dbReference type="EMBL" id="JUIW01000005">
    <property type="protein sequence ID" value="RYJ43279.1"/>
    <property type="molecule type" value="Genomic_DNA"/>
</dbReference>
<dbReference type="AlphaFoldDB" id="A0A444WBT7"/>
<organism evidence="1 2">
    <name type="scientific">Flavobacterium beibuense</name>
    <dbReference type="NCBI Taxonomy" id="657326"/>
    <lineage>
        <taxon>Bacteria</taxon>
        <taxon>Pseudomonadati</taxon>
        <taxon>Bacteroidota</taxon>
        <taxon>Flavobacteriia</taxon>
        <taxon>Flavobacteriales</taxon>
        <taxon>Flavobacteriaceae</taxon>
        <taxon>Flavobacterium</taxon>
    </lineage>
</organism>
<evidence type="ECO:0000313" key="1">
    <source>
        <dbReference type="EMBL" id="RYJ43279.1"/>
    </source>
</evidence>
<dbReference type="Proteomes" id="UP000289775">
    <property type="component" value="Unassembled WGS sequence"/>
</dbReference>
<keyword evidence="2" id="KW-1185">Reference proteome</keyword>
<evidence type="ECO:0000313" key="2">
    <source>
        <dbReference type="Proteomes" id="UP000289775"/>
    </source>
</evidence>
<comment type="caution">
    <text evidence="1">The sequence shown here is derived from an EMBL/GenBank/DDBJ whole genome shotgun (WGS) entry which is preliminary data.</text>
</comment>